<dbReference type="SUPFAM" id="SSF47240">
    <property type="entry name" value="Ferritin-like"/>
    <property type="match status" value="1"/>
</dbReference>
<organism evidence="1 2">
    <name type="scientific">Candidatus Korobacter versatilis</name>
    <dbReference type="NCBI Taxonomy" id="658062"/>
    <lineage>
        <taxon>Bacteria</taxon>
        <taxon>Pseudomonadati</taxon>
        <taxon>Acidobacteriota</taxon>
        <taxon>Terriglobia</taxon>
        <taxon>Terriglobales</taxon>
        <taxon>Candidatus Korobacteraceae</taxon>
        <taxon>Candidatus Korobacter</taxon>
    </lineage>
</organism>
<dbReference type="InterPro" id="IPR052703">
    <property type="entry name" value="Aromatic_CoA_ox/epox"/>
</dbReference>
<dbReference type="Gene3D" id="1.10.620.20">
    <property type="entry name" value="Ribonucleotide Reductase, subunit A"/>
    <property type="match status" value="1"/>
</dbReference>
<dbReference type="AlphaFoldDB" id="A0A932A8D5"/>
<dbReference type="InterPro" id="IPR009078">
    <property type="entry name" value="Ferritin-like_SF"/>
</dbReference>
<gene>
    <name evidence="1" type="ORF">HYX28_01435</name>
</gene>
<dbReference type="GO" id="GO:0016491">
    <property type="term" value="F:oxidoreductase activity"/>
    <property type="evidence" value="ECO:0007669"/>
    <property type="project" value="InterPro"/>
</dbReference>
<dbReference type="EMBL" id="JACPNR010000004">
    <property type="protein sequence ID" value="MBI2677424.1"/>
    <property type="molecule type" value="Genomic_DNA"/>
</dbReference>
<reference evidence="1" key="1">
    <citation type="submission" date="2020-07" db="EMBL/GenBank/DDBJ databases">
        <title>Huge and variable diversity of episymbiotic CPR bacteria and DPANN archaea in groundwater ecosystems.</title>
        <authorList>
            <person name="He C.Y."/>
            <person name="Keren R."/>
            <person name="Whittaker M."/>
            <person name="Farag I.F."/>
            <person name="Doudna J."/>
            <person name="Cate J.H.D."/>
            <person name="Banfield J.F."/>
        </authorList>
    </citation>
    <scope>NUCLEOTIDE SEQUENCE</scope>
    <source>
        <strain evidence="1">NC_groundwater_580_Pr5_B-0.1um_64_19</strain>
    </source>
</reference>
<dbReference type="PANTHER" id="PTHR30458">
    <property type="entry name" value="PHENYLACETIC ACID DEGRADATION PROTEIN PAA"/>
    <property type="match status" value="1"/>
</dbReference>
<protein>
    <submittedName>
        <fullName evidence="1">Phenylacetate-CoA oxygenase subunit PaaI</fullName>
    </submittedName>
</protein>
<dbReference type="Pfam" id="PF05138">
    <property type="entry name" value="PaaA_PaaC"/>
    <property type="match status" value="1"/>
</dbReference>
<name>A0A932A8D5_9BACT</name>
<accession>A0A932A8D5</accession>
<dbReference type="Proteomes" id="UP000779809">
    <property type="component" value="Unassembled WGS sequence"/>
</dbReference>
<evidence type="ECO:0000313" key="2">
    <source>
        <dbReference type="Proteomes" id="UP000779809"/>
    </source>
</evidence>
<dbReference type="GO" id="GO:0005829">
    <property type="term" value="C:cytosol"/>
    <property type="evidence" value="ECO:0007669"/>
    <property type="project" value="TreeGrafter"/>
</dbReference>
<sequence length="403" mass="46606">MGEVVTEEIMPGKVFKIGTFSDWVGLFDDWRKEVGVDHDDIRGFHFDTLYGAIETDEIQFGHYKGRPKWESVRQIPTQNMRDAMLNMIVYQGDTEFASVEQQRWLFQSAPTDWDRRALTRVMIEEMRHGWQMCAVLIDHFGSTGKVEAQKMLERRAFENKRLLNAFNEEVDNWMDFFTYTDFVDRDGKFQLQMLKFSAFAPIGRSMSYMLREEAFHMGTGNDGLRRVVEGGVIPPWLIQKYLNKWISGSYDLFGTDNSSSAHWAYVWGLKGRYDEPRNATAPDLDDINDYNRNLYRDEVSGLVQRFNASLKPGSEPLYAPDIKFNRAIGKWKEQRFHPQTGAAVDEKEYPQKLGEWLPTADDKKLLKDIIANEPRWIAPKEGAKDPLASIAEPRKSAINISAN</sequence>
<evidence type="ECO:0000313" key="1">
    <source>
        <dbReference type="EMBL" id="MBI2677424.1"/>
    </source>
</evidence>
<proteinExistence type="predicted"/>
<dbReference type="InterPro" id="IPR012348">
    <property type="entry name" value="RNR-like"/>
</dbReference>
<dbReference type="GO" id="GO:0010124">
    <property type="term" value="P:phenylacetate catabolic process"/>
    <property type="evidence" value="ECO:0007669"/>
    <property type="project" value="InterPro"/>
</dbReference>
<dbReference type="InterPro" id="IPR007814">
    <property type="entry name" value="PaaA_PaaC"/>
</dbReference>
<dbReference type="PANTHER" id="PTHR30458:SF0">
    <property type="entry name" value="1,2-PHENYLACETYL-COA EPOXIDASE, SUBUNIT C"/>
    <property type="match status" value="1"/>
</dbReference>
<comment type="caution">
    <text evidence="1">The sequence shown here is derived from an EMBL/GenBank/DDBJ whole genome shotgun (WGS) entry which is preliminary data.</text>
</comment>